<keyword evidence="4" id="KW-1185">Reference proteome</keyword>
<name>A0A5S4F2Q5_9ACTN</name>
<dbReference type="RefSeq" id="WP_138671871.1">
    <property type="nucleotide sequence ID" value="NZ_VCKY01000197.1"/>
</dbReference>
<feature type="coiled-coil region" evidence="1">
    <location>
        <begin position="71"/>
        <end position="105"/>
    </location>
</feature>
<evidence type="ECO:0000256" key="1">
    <source>
        <dbReference type="SAM" id="Coils"/>
    </source>
</evidence>
<evidence type="ECO:0000256" key="2">
    <source>
        <dbReference type="SAM" id="MobiDB-lite"/>
    </source>
</evidence>
<evidence type="ECO:0000313" key="4">
    <source>
        <dbReference type="Proteomes" id="UP000309128"/>
    </source>
</evidence>
<feature type="region of interest" description="Disordered" evidence="2">
    <location>
        <begin position="1"/>
        <end position="29"/>
    </location>
</feature>
<dbReference type="AlphaFoldDB" id="A0A5S4F2Q5"/>
<keyword evidence="1" id="KW-0175">Coiled coil</keyword>
<evidence type="ECO:0000313" key="3">
    <source>
        <dbReference type="EMBL" id="TMR10294.1"/>
    </source>
</evidence>
<sequence length="146" mass="16937">MKRTCVAPPFDPDGLDQPSPKPSWAQFAPRPPGFFARLVGGDARYEQKEAEQRHLYEQALAAYDAREAERSRRLDERYRAHQQRIAKERAEVERHNEEIDEFERAVRNGEPEPAAQYFTMTLDSSVYPDGFPHQTRAIYRPSDTAE</sequence>
<dbReference type="EMBL" id="VCKY01000197">
    <property type="protein sequence ID" value="TMR10294.1"/>
    <property type="molecule type" value="Genomic_DNA"/>
</dbReference>
<accession>A0A5S4F2Q5</accession>
<dbReference type="Proteomes" id="UP000309128">
    <property type="component" value="Unassembled WGS sequence"/>
</dbReference>
<gene>
    <name evidence="3" type="ORF">ETD86_40195</name>
</gene>
<comment type="caution">
    <text evidence="3">The sequence shown here is derived from an EMBL/GenBank/DDBJ whole genome shotgun (WGS) entry which is preliminary data.</text>
</comment>
<protein>
    <submittedName>
        <fullName evidence="3">Uncharacterized protein</fullName>
    </submittedName>
</protein>
<organism evidence="3 4">
    <name type="scientific">Nonomuraea turkmeniaca</name>
    <dbReference type="NCBI Taxonomy" id="103838"/>
    <lineage>
        <taxon>Bacteria</taxon>
        <taxon>Bacillati</taxon>
        <taxon>Actinomycetota</taxon>
        <taxon>Actinomycetes</taxon>
        <taxon>Streptosporangiales</taxon>
        <taxon>Streptosporangiaceae</taxon>
        <taxon>Nonomuraea</taxon>
    </lineage>
</organism>
<dbReference type="OrthoDB" id="3206608at2"/>
<proteinExistence type="predicted"/>
<reference evidence="3 4" key="1">
    <citation type="submission" date="2019-05" db="EMBL/GenBank/DDBJ databases">
        <title>Draft genome sequence of Nonomuraea turkmeniaca DSM 43926.</title>
        <authorList>
            <person name="Saricaoglu S."/>
            <person name="Isik K."/>
        </authorList>
    </citation>
    <scope>NUCLEOTIDE SEQUENCE [LARGE SCALE GENOMIC DNA]</scope>
    <source>
        <strain evidence="3 4">DSM 43926</strain>
    </source>
</reference>